<name>A0AAV0NSF9_9ROSI</name>
<keyword evidence="3" id="KW-1185">Reference proteome</keyword>
<comment type="similarity">
    <text evidence="1">Belongs to the STXBP/unc-18/SEC1 family.</text>
</comment>
<dbReference type="InterPro" id="IPR001619">
    <property type="entry name" value="Sec1-like"/>
</dbReference>
<dbReference type="GO" id="GO:0016192">
    <property type="term" value="P:vesicle-mediated transport"/>
    <property type="evidence" value="ECO:0007669"/>
    <property type="project" value="InterPro"/>
</dbReference>
<evidence type="ECO:0000313" key="3">
    <source>
        <dbReference type="Proteomes" id="UP001154282"/>
    </source>
</evidence>
<comment type="caution">
    <text evidence="2">The sequence shown here is derived from an EMBL/GenBank/DDBJ whole genome shotgun (WGS) entry which is preliminary data.</text>
</comment>
<gene>
    <name evidence="2" type="ORF">LITE_LOCUS34806</name>
</gene>
<evidence type="ECO:0000256" key="1">
    <source>
        <dbReference type="ARBA" id="ARBA00009884"/>
    </source>
</evidence>
<evidence type="ECO:0008006" key="4">
    <source>
        <dbReference type="Google" id="ProtNLM"/>
    </source>
</evidence>
<sequence>MAVLIDVTKSCLDSITQDVVEDCFQEKVALKILCNVIAMRLGLHHFSLLNSFFSLLCLKMAEHLEGAIIYLDSGCTESFQFAGAFPVFLDLGVRAVCSLENMSSLDAVVSWNSNDDVATKIVVFTSRFLSDAHRYILRCLSIHDSVQKCTICTSIPETSHSAYPDSPLGPDAYHEYESLLLQDFEELVKKGGKKYEHSEGVKLQESLSFENKGWAQLSFNEEDAMHLDKSSIRREIGSIGPRLVVFVHHFPMLLCPLSRRVFVLPSEGSVAEASLSAEHEDSISPGLPPISTGALANSDDVPPGSLLTAHFLYHLAAKMDLKLDIFSMGDLSQTVGKIMTDMSSLYDVGRGKRPAGLLIIDRTLDLLTPCFHGDSLVDRMFSALPRRAGVSHSHMRDSESQLKLHSPILQRAPLDVKIPLTEILDEEIRDFQLIERIEAFLDGWDIHKSTPPIADVGNICSKLRDEKSVSCVGQVLNGSVVSTESFLGTAFMEAILDRRTKDGALLVTRWLQQTLRREKIDVGSTTRSSFVSSEVRSMMKALAKSQSAIVRNKGLILLAAAATAAFEESFSTRWDAFISAEKVLTASAEDTSQNLAAQIVDLINKSGLVEASDPKKREMQSSQGLISFQDALLLMIVGYMLAGENFPTSGSGGPFSWQEEHFLKEAVVDVILEKAPVSKIKFLGALKDELEANVGRKRCGDAAESSEDQLDIDDLDDDQWGKWGDEEEAAADNNNKQQLYDDMQLKLELRDKVDTFFKFLHKLSMLRSVPLKDDAFSGGSDFGGEMDLNKGLLSKLLTSVLKKAKPILGEHKVIMVFVVGGINGVEVLEAQESLSKSERTDVQLILGGTTILTPDDMFDLLIGESSYF</sequence>
<dbReference type="SUPFAM" id="SSF56815">
    <property type="entry name" value="Sec1/munc18-like (SM) proteins"/>
    <property type="match status" value="1"/>
</dbReference>
<dbReference type="Proteomes" id="UP001154282">
    <property type="component" value="Unassembled WGS sequence"/>
</dbReference>
<dbReference type="PANTHER" id="PTHR11679">
    <property type="entry name" value="VESICLE PROTEIN SORTING-ASSOCIATED"/>
    <property type="match status" value="1"/>
</dbReference>
<organism evidence="2 3">
    <name type="scientific">Linum tenue</name>
    <dbReference type="NCBI Taxonomy" id="586396"/>
    <lineage>
        <taxon>Eukaryota</taxon>
        <taxon>Viridiplantae</taxon>
        <taxon>Streptophyta</taxon>
        <taxon>Embryophyta</taxon>
        <taxon>Tracheophyta</taxon>
        <taxon>Spermatophyta</taxon>
        <taxon>Magnoliopsida</taxon>
        <taxon>eudicotyledons</taxon>
        <taxon>Gunneridae</taxon>
        <taxon>Pentapetalae</taxon>
        <taxon>rosids</taxon>
        <taxon>fabids</taxon>
        <taxon>Malpighiales</taxon>
        <taxon>Linaceae</taxon>
        <taxon>Linum</taxon>
    </lineage>
</organism>
<dbReference type="EMBL" id="CAMGYJ010000008">
    <property type="protein sequence ID" value="CAI0461138.1"/>
    <property type="molecule type" value="Genomic_DNA"/>
</dbReference>
<proteinExistence type="inferred from homology"/>
<dbReference type="InterPro" id="IPR027482">
    <property type="entry name" value="Sec1-like_dom2"/>
</dbReference>
<dbReference type="AlphaFoldDB" id="A0AAV0NSF9"/>
<reference evidence="2" key="1">
    <citation type="submission" date="2022-08" db="EMBL/GenBank/DDBJ databases">
        <authorList>
            <person name="Gutierrez-Valencia J."/>
        </authorList>
    </citation>
    <scope>NUCLEOTIDE SEQUENCE</scope>
</reference>
<evidence type="ECO:0000313" key="2">
    <source>
        <dbReference type="EMBL" id="CAI0461138.1"/>
    </source>
</evidence>
<dbReference type="InterPro" id="IPR036045">
    <property type="entry name" value="Sec1-like_sf"/>
</dbReference>
<accession>A0AAV0NSF9</accession>
<protein>
    <recommendedName>
        <fullName evidence="4">Sec1 family domain-containing protein MIP3</fullName>
    </recommendedName>
</protein>
<dbReference type="Gene3D" id="3.40.50.1910">
    <property type="match status" value="1"/>
</dbReference>